<dbReference type="GO" id="GO:0015297">
    <property type="term" value="F:antiporter activity"/>
    <property type="evidence" value="ECO:0007669"/>
    <property type="project" value="InterPro"/>
</dbReference>
<dbReference type="GO" id="GO:0042910">
    <property type="term" value="F:xenobiotic transmembrane transporter activity"/>
    <property type="evidence" value="ECO:0007669"/>
    <property type="project" value="InterPro"/>
</dbReference>
<feature type="non-terminal residue" evidence="7">
    <location>
        <position position="481"/>
    </location>
</feature>
<feature type="transmembrane region" description="Helical" evidence="6">
    <location>
        <begin position="267"/>
        <end position="293"/>
    </location>
</feature>
<proteinExistence type="inferred from homology"/>
<dbReference type="Proteomes" id="UP000244855">
    <property type="component" value="Unassembled WGS sequence"/>
</dbReference>
<feature type="transmembrane region" description="Helical" evidence="6">
    <location>
        <begin position="299"/>
        <end position="322"/>
    </location>
</feature>
<keyword evidence="5 6" id="KW-0472">Membrane</keyword>
<feature type="transmembrane region" description="Helical" evidence="6">
    <location>
        <begin position="220"/>
        <end position="246"/>
    </location>
</feature>
<dbReference type="OrthoDB" id="2126698at2759"/>
<dbReference type="PANTHER" id="PTHR11206">
    <property type="entry name" value="MULTIDRUG RESISTANCE PROTEIN"/>
    <property type="match status" value="1"/>
</dbReference>
<dbReference type="EMBL" id="KZ805464">
    <property type="protein sequence ID" value="PVH96459.1"/>
    <property type="molecule type" value="Genomic_DNA"/>
</dbReference>
<evidence type="ECO:0000313" key="8">
    <source>
        <dbReference type="Proteomes" id="UP000244855"/>
    </source>
</evidence>
<dbReference type="InterPro" id="IPR045069">
    <property type="entry name" value="MATE_euk"/>
</dbReference>
<dbReference type="GO" id="GO:0016020">
    <property type="term" value="C:membrane"/>
    <property type="evidence" value="ECO:0007669"/>
    <property type="project" value="UniProtKB-SubCell"/>
</dbReference>
<dbReference type="InterPro" id="IPR002528">
    <property type="entry name" value="MATE_fam"/>
</dbReference>
<feature type="non-terminal residue" evidence="7">
    <location>
        <position position="1"/>
    </location>
</feature>
<evidence type="ECO:0000313" key="7">
    <source>
        <dbReference type="EMBL" id="PVH96459.1"/>
    </source>
</evidence>
<evidence type="ECO:0000256" key="3">
    <source>
        <dbReference type="ARBA" id="ARBA00022692"/>
    </source>
</evidence>
<evidence type="ECO:0000256" key="6">
    <source>
        <dbReference type="SAM" id="Phobius"/>
    </source>
</evidence>
<protein>
    <submittedName>
        <fullName evidence="7">MATE efflux family protein</fullName>
    </submittedName>
</protein>
<dbReference type="AlphaFoldDB" id="A0A2V1DGX7"/>
<feature type="transmembrane region" description="Helical" evidence="6">
    <location>
        <begin position="382"/>
        <end position="403"/>
    </location>
</feature>
<sequence>SSDRTPLIGAVRSGYGTTEASSGARPPKEAIAIGEAHTRWQTEAKLLGRNSRSLIATFLLQYSLLVTSVFAVGHLGKAELAAVSLATMTANITGYAVYQGLATSLDTLAAQAYGSGRKKLVGVQLQRMTYFLWAITIPIIAIWACSTMILEAIVPDREIAQLAGTYLRILTVGAPGYAAFESGKRFVQAQGLFSATFYCLAVCAPLNAAMNYLFVWYLEWGFVGAPLAMSITQTLLPLCLFCYVYFINGRECWGGFDRRAFHNWRPMIGLAIPGLVAFLAEFLAFEILTLAAARLGTTALAAQSILTTVMAITFQLPFPIAIGASTRIANFIGSRLPNAAKVTAMVAMVAATVVGLLNATLLASLTRFIPSLFTQDVEVLDAAANALPVCAALQIFDALASNLNGILRGLGRQAIGGYVGIIAFYIVGLPISFGTGFGLEWGLGGLWTGPVTGLAVVSVVEAGFICCTSWQRACEDAIQRD</sequence>
<keyword evidence="8" id="KW-1185">Reference proteome</keyword>
<dbReference type="NCBIfam" id="TIGR00797">
    <property type="entry name" value="matE"/>
    <property type="match status" value="1"/>
</dbReference>
<feature type="transmembrane region" description="Helical" evidence="6">
    <location>
        <begin position="130"/>
        <end position="153"/>
    </location>
</feature>
<gene>
    <name evidence="7" type="ORF">DM02DRAFT_467404</name>
</gene>
<evidence type="ECO:0000256" key="5">
    <source>
        <dbReference type="ARBA" id="ARBA00023136"/>
    </source>
</evidence>
<feature type="transmembrane region" description="Helical" evidence="6">
    <location>
        <begin position="451"/>
        <end position="470"/>
    </location>
</feature>
<feature type="transmembrane region" description="Helical" evidence="6">
    <location>
        <begin position="54"/>
        <end position="72"/>
    </location>
</feature>
<keyword evidence="3 6" id="KW-0812">Transmembrane</keyword>
<comment type="subcellular location">
    <subcellularLocation>
        <location evidence="1">Membrane</location>
        <topology evidence="1">Multi-pass membrane protein</topology>
    </subcellularLocation>
</comment>
<dbReference type="GO" id="GO:1990961">
    <property type="term" value="P:xenobiotic detoxification by transmembrane export across the plasma membrane"/>
    <property type="evidence" value="ECO:0007669"/>
    <property type="project" value="InterPro"/>
</dbReference>
<dbReference type="CDD" id="cd13132">
    <property type="entry name" value="MATE_eukaryotic"/>
    <property type="match status" value="1"/>
</dbReference>
<reference evidence="7 8" key="1">
    <citation type="journal article" date="2018" name="Sci. Rep.">
        <title>Comparative genomics provides insights into the lifestyle and reveals functional heterogeneity of dark septate endophytic fungi.</title>
        <authorList>
            <person name="Knapp D.G."/>
            <person name="Nemeth J.B."/>
            <person name="Barry K."/>
            <person name="Hainaut M."/>
            <person name="Henrissat B."/>
            <person name="Johnson J."/>
            <person name="Kuo A."/>
            <person name="Lim J.H.P."/>
            <person name="Lipzen A."/>
            <person name="Nolan M."/>
            <person name="Ohm R.A."/>
            <person name="Tamas L."/>
            <person name="Grigoriev I.V."/>
            <person name="Spatafora J.W."/>
            <person name="Nagy L.G."/>
            <person name="Kovacs G.M."/>
        </authorList>
    </citation>
    <scope>NUCLEOTIDE SEQUENCE [LARGE SCALE GENOMIC DNA]</scope>
    <source>
        <strain evidence="7 8">DSE2036</strain>
    </source>
</reference>
<evidence type="ECO:0000256" key="2">
    <source>
        <dbReference type="ARBA" id="ARBA00010199"/>
    </source>
</evidence>
<dbReference type="STRING" id="97972.A0A2V1DGX7"/>
<evidence type="ECO:0000256" key="4">
    <source>
        <dbReference type="ARBA" id="ARBA00022989"/>
    </source>
</evidence>
<dbReference type="Pfam" id="PF01554">
    <property type="entry name" value="MatE"/>
    <property type="match status" value="2"/>
</dbReference>
<feature type="transmembrane region" description="Helical" evidence="6">
    <location>
        <begin position="159"/>
        <end position="180"/>
    </location>
</feature>
<organism evidence="7 8">
    <name type="scientific">Periconia macrospinosa</name>
    <dbReference type="NCBI Taxonomy" id="97972"/>
    <lineage>
        <taxon>Eukaryota</taxon>
        <taxon>Fungi</taxon>
        <taxon>Dikarya</taxon>
        <taxon>Ascomycota</taxon>
        <taxon>Pezizomycotina</taxon>
        <taxon>Dothideomycetes</taxon>
        <taxon>Pleosporomycetidae</taxon>
        <taxon>Pleosporales</taxon>
        <taxon>Massarineae</taxon>
        <taxon>Periconiaceae</taxon>
        <taxon>Periconia</taxon>
    </lineage>
</organism>
<evidence type="ECO:0000256" key="1">
    <source>
        <dbReference type="ARBA" id="ARBA00004141"/>
    </source>
</evidence>
<feature type="transmembrane region" description="Helical" evidence="6">
    <location>
        <begin position="342"/>
        <end position="362"/>
    </location>
</feature>
<comment type="similarity">
    <text evidence="2">Belongs to the multi antimicrobial extrusion (MATE) (TC 2.A.66.1) family.</text>
</comment>
<feature type="transmembrane region" description="Helical" evidence="6">
    <location>
        <begin position="192"/>
        <end position="214"/>
    </location>
</feature>
<accession>A0A2V1DGX7</accession>
<feature type="transmembrane region" description="Helical" evidence="6">
    <location>
        <begin position="415"/>
        <end position="439"/>
    </location>
</feature>
<name>A0A2V1DGX7_9PLEO</name>
<keyword evidence="4 6" id="KW-1133">Transmembrane helix</keyword>